<dbReference type="InterPro" id="IPR023214">
    <property type="entry name" value="HAD_sf"/>
</dbReference>
<dbReference type="PANTHER" id="PTHR43611:SF3">
    <property type="entry name" value="FLAVIN MONONUCLEOTIDE HYDROLASE 1, CHLOROPLATIC"/>
    <property type="match status" value="1"/>
</dbReference>
<gene>
    <name evidence="1" type="ORF">BRYFOR_06046</name>
</gene>
<dbReference type="SUPFAM" id="SSF56784">
    <property type="entry name" value="HAD-like"/>
    <property type="match status" value="1"/>
</dbReference>
<accession>C6LBQ1</accession>
<dbReference type="GO" id="GO:0016787">
    <property type="term" value="F:hydrolase activity"/>
    <property type="evidence" value="ECO:0007669"/>
    <property type="project" value="UniProtKB-KW"/>
</dbReference>
<keyword evidence="1" id="KW-0378">Hydrolase</keyword>
<comment type="caution">
    <text evidence="1">The sequence shown here is derived from an EMBL/GenBank/DDBJ whole genome shotgun (WGS) entry which is preliminary data.</text>
</comment>
<protein>
    <submittedName>
        <fullName evidence="1">HAD hydrolase, family IA, variant 3</fullName>
    </submittedName>
</protein>
<proteinExistence type="predicted"/>
<dbReference type="EMBL" id="ACCL02000004">
    <property type="protein sequence ID" value="EET61854.1"/>
    <property type="molecule type" value="Genomic_DNA"/>
</dbReference>
<dbReference type="STRING" id="168384.SAMN05660368_00593"/>
<dbReference type="PANTHER" id="PTHR43611">
    <property type="entry name" value="ALPHA-D-GLUCOSE 1-PHOSPHATE PHOSPHATASE"/>
    <property type="match status" value="1"/>
</dbReference>
<organism evidence="1 2">
    <name type="scientific">Marvinbryantia formatexigens DSM 14469</name>
    <dbReference type="NCBI Taxonomy" id="478749"/>
    <lineage>
        <taxon>Bacteria</taxon>
        <taxon>Bacillati</taxon>
        <taxon>Bacillota</taxon>
        <taxon>Clostridia</taxon>
        <taxon>Lachnospirales</taxon>
        <taxon>Lachnospiraceae</taxon>
        <taxon>Marvinbryantia</taxon>
    </lineage>
</organism>
<reference evidence="1" key="1">
    <citation type="submission" date="2009-07" db="EMBL/GenBank/DDBJ databases">
        <authorList>
            <person name="Weinstock G."/>
            <person name="Sodergren E."/>
            <person name="Clifton S."/>
            <person name="Fulton L."/>
            <person name="Fulton B."/>
            <person name="Courtney L."/>
            <person name="Fronick C."/>
            <person name="Harrison M."/>
            <person name="Strong C."/>
            <person name="Farmer C."/>
            <person name="Delahaunty K."/>
            <person name="Markovic C."/>
            <person name="Hall O."/>
            <person name="Minx P."/>
            <person name="Tomlinson C."/>
            <person name="Mitreva M."/>
            <person name="Nelson J."/>
            <person name="Hou S."/>
            <person name="Wollam A."/>
            <person name="Pepin K.H."/>
            <person name="Johnson M."/>
            <person name="Bhonagiri V."/>
            <person name="Nash W.E."/>
            <person name="Warren W."/>
            <person name="Chinwalla A."/>
            <person name="Mardis E.R."/>
            <person name="Wilson R.K."/>
        </authorList>
    </citation>
    <scope>NUCLEOTIDE SEQUENCE [LARGE SCALE GENOMIC DNA]</scope>
    <source>
        <strain evidence="1">DSM 14469</strain>
    </source>
</reference>
<keyword evidence="2" id="KW-1185">Reference proteome</keyword>
<dbReference type="InterPro" id="IPR006439">
    <property type="entry name" value="HAD-SF_hydro_IA"/>
</dbReference>
<dbReference type="CDD" id="cd02603">
    <property type="entry name" value="HAD_sEH-N_like"/>
    <property type="match status" value="1"/>
</dbReference>
<evidence type="ECO:0000313" key="1">
    <source>
        <dbReference type="EMBL" id="EET61854.1"/>
    </source>
</evidence>
<dbReference type="Pfam" id="PF00702">
    <property type="entry name" value="Hydrolase"/>
    <property type="match status" value="1"/>
</dbReference>
<dbReference type="Gene3D" id="3.40.50.1000">
    <property type="entry name" value="HAD superfamily/HAD-like"/>
    <property type="match status" value="1"/>
</dbReference>
<dbReference type="SFLD" id="SFLDS00003">
    <property type="entry name" value="Haloacid_Dehalogenase"/>
    <property type="match status" value="1"/>
</dbReference>
<dbReference type="OrthoDB" id="9797415at2"/>
<dbReference type="eggNOG" id="COG1011">
    <property type="taxonomic scope" value="Bacteria"/>
</dbReference>
<evidence type="ECO:0000313" key="2">
    <source>
        <dbReference type="Proteomes" id="UP000005561"/>
    </source>
</evidence>
<dbReference type="NCBIfam" id="TIGR01509">
    <property type="entry name" value="HAD-SF-IA-v3"/>
    <property type="match status" value="1"/>
</dbReference>
<dbReference type="AlphaFoldDB" id="C6LBQ1"/>
<dbReference type="InterPro" id="IPR036412">
    <property type="entry name" value="HAD-like_sf"/>
</dbReference>
<dbReference type="SFLD" id="SFLDG01129">
    <property type="entry name" value="C1.5:_HAD__Beta-PGM__Phosphata"/>
    <property type="match status" value="1"/>
</dbReference>
<dbReference type="RefSeq" id="WP_006860843.1">
    <property type="nucleotide sequence ID" value="NZ_ACCL02000004.1"/>
</dbReference>
<name>C6LBQ1_9FIRM</name>
<dbReference type="InterPro" id="IPR023198">
    <property type="entry name" value="PGP-like_dom2"/>
</dbReference>
<dbReference type="Gene3D" id="1.10.150.240">
    <property type="entry name" value="Putative phosphatase, domain 2"/>
    <property type="match status" value="1"/>
</dbReference>
<sequence>MINTVIFDIGNVLVAYDWQSSLRSYGFSAEKYETLADAVYRHSDWNEMDRGVLTTEEVTARFISHAPQYADDIRRLVADIGRTIYQYPYTKSLLQRLRDAGYRLYYLSNYGEYGRSRTEDALDFIPLMDGGLFSYEVQMVKPNRWIYAELCRRFQICPEEAVFFDDNPANVQAAREMGLQAEVFSSPEDVLARLAISDK</sequence>
<dbReference type="Proteomes" id="UP000005561">
    <property type="component" value="Unassembled WGS sequence"/>
</dbReference>